<evidence type="ECO:0000313" key="2">
    <source>
        <dbReference type="Proteomes" id="UP000053820"/>
    </source>
</evidence>
<organism evidence="1 2">
    <name type="scientific">Hydnomerulius pinastri MD-312</name>
    <dbReference type="NCBI Taxonomy" id="994086"/>
    <lineage>
        <taxon>Eukaryota</taxon>
        <taxon>Fungi</taxon>
        <taxon>Dikarya</taxon>
        <taxon>Basidiomycota</taxon>
        <taxon>Agaricomycotina</taxon>
        <taxon>Agaricomycetes</taxon>
        <taxon>Agaricomycetidae</taxon>
        <taxon>Boletales</taxon>
        <taxon>Boletales incertae sedis</taxon>
        <taxon>Leucogyrophana</taxon>
    </lineage>
</organism>
<keyword evidence="2" id="KW-1185">Reference proteome</keyword>
<dbReference type="OrthoDB" id="2020070at2759"/>
<dbReference type="Proteomes" id="UP000053820">
    <property type="component" value="Unassembled WGS sequence"/>
</dbReference>
<protein>
    <submittedName>
        <fullName evidence="1">Uncharacterized protein</fullName>
    </submittedName>
</protein>
<evidence type="ECO:0000313" key="1">
    <source>
        <dbReference type="EMBL" id="KIJ58377.1"/>
    </source>
</evidence>
<dbReference type="HOGENOM" id="CLU_1496411_0_0_1"/>
<proteinExistence type="predicted"/>
<dbReference type="AlphaFoldDB" id="A0A0C9W7G0"/>
<sequence length="180" mass="19807">MIGGVVIGYTDLNRISRHSKEAICDGLSEDQLAENEEVSYSGADALPIDAPAVFALEFPHEDLQNVMPIACKLQHTGYVISAFLYRTSDADSTFSDVPNESGCVVVYIRRSHEISPFSDWLDSLPCVGDVVTGLDYQDFTSATFSLTLEGRLYLDTTLMILFSPPIPGVHDPERTPWMGL</sequence>
<gene>
    <name evidence="1" type="ORF">HYDPIDRAFT_34248</name>
</gene>
<dbReference type="EMBL" id="KN839947">
    <property type="protein sequence ID" value="KIJ58377.1"/>
    <property type="molecule type" value="Genomic_DNA"/>
</dbReference>
<name>A0A0C9W7G0_9AGAM</name>
<accession>A0A0C9W7G0</accession>
<reference evidence="1 2" key="1">
    <citation type="submission" date="2014-04" db="EMBL/GenBank/DDBJ databases">
        <title>Evolutionary Origins and Diversification of the Mycorrhizal Mutualists.</title>
        <authorList>
            <consortium name="DOE Joint Genome Institute"/>
            <consortium name="Mycorrhizal Genomics Consortium"/>
            <person name="Kohler A."/>
            <person name="Kuo A."/>
            <person name="Nagy L.G."/>
            <person name="Floudas D."/>
            <person name="Copeland A."/>
            <person name="Barry K.W."/>
            <person name="Cichocki N."/>
            <person name="Veneault-Fourrey C."/>
            <person name="LaButti K."/>
            <person name="Lindquist E.A."/>
            <person name="Lipzen A."/>
            <person name="Lundell T."/>
            <person name="Morin E."/>
            <person name="Murat C."/>
            <person name="Riley R."/>
            <person name="Ohm R."/>
            <person name="Sun H."/>
            <person name="Tunlid A."/>
            <person name="Henrissat B."/>
            <person name="Grigoriev I.V."/>
            <person name="Hibbett D.S."/>
            <person name="Martin F."/>
        </authorList>
    </citation>
    <scope>NUCLEOTIDE SEQUENCE [LARGE SCALE GENOMIC DNA]</scope>
    <source>
        <strain evidence="1 2">MD-312</strain>
    </source>
</reference>